<protein>
    <submittedName>
        <fullName evidence="2">Uncharacterized protein</fullName>
    </submittedName>
</protein>
<dbReference type="GeneID" id="39859923"/>
<evidence type="ECO:0000313" key="3">
    <source>
        <dbReference type="Proteomes" id="UP000236740"/>
    </source>
</evidence>
<proteinExistence type="predicted"/>
<reference evidence="1 4" key="2">
    <citation type="journal article" date="2019" name="Nat. Commun.">
        <title>A new type of DNA phosphorothioation-based antiviral system in archaea.</title>
        <authorList>
            <person name="Xiong L."/>
            <person name="Liu S."/>
            <person name="Chen S."/>
            <person name="Xiao Y."/>
            <person name="Zhu B."/>
            <person name="Gao Y."/>
            <person name="Zhang Y."/>
            <person name="Chen B."/>
            <person name="Luo J."/>
            <person name="Deng Z."/>
            <person name="Chen X."/>
            <person name="Wang L."/>
            <person name="Chen S."/>
        </authorList>
    </citation>
    <scope>NUCLEOTIDE SEQUENCE [LARGE SCALE GENOMIC DNA]</scope>
    <source>
        <strain evidence="1 4">CGMCC 1.10331</strain>
        <plasmid evidence="1 4">unnamed3</plasmid>
    </source>
</reference>
<dbReference type="AlphaFoldDB" id="A0A1H6CEY0"/>
<dbReference type="EMBL" id="CP031314">
    <property type="protein sequence ID" value="QCC49535.1"/>
    <property type="molecule type" value="Genomic_DNA"/>
</dbReference>
<keyword evidence="1" id="KW-0614">Plasmid</keyword>
<evidence type="ECO:0000313" key="2">
    <source>
        <dbReference type="EMBL" id="SEG71561.1"/>
    </source>
</evidence>
<name>A0A1H6CEY0_9EURY</name>
<reference evidence="2 3" key="1">
    <citation type="submission" date="2016-10" db="EMBL/GenBank/DDBJ databases">
        <authorList>
            <person name="de Groot N.N."/>
        </authorList>
    </citation>
    <scope>NUCLEOTIDE SEQUENCE [LARGE SCALE GENOMIC DNA]</scope>
    <source>
        <strain evidence="2 3">CGMCC 1.10331</strain>
    </source>
</reference>
<dbReference type="OrthoDB" id="260081at2157"/>
<accession>A0A1H6CEY0</accession>
<dbReference type="EMBL" id="FNVN01000007">
    <property type="protein sequence ID" value="SEG71561.1"/>
    <property type="molecule type" value="Genomic_DNA"/>
</dbReference>
<dbReference type="Proteomes" id="UP000236740">
    <property type="component" value="Unassembled WGS sequence"/>
</dbReference>
<dbReference type="RefSeq" id="WP_103992956.1">
    <property type="nucleotide sequence ID" value="NZ_CP031314.1"/>
</dbReference>
<sequence>MLRKVLTPITIVEVLRPETLIDAAEEIALDNPDECELKSWVVPGARLEGLVFLVLMWRSNTSYSQFKKFLGVIGILALLYPRVYVDYAAEIAYTDASTCEWNSWVYPGTRLIGVLYVSIALTELRKR</sequence>
<gene>
    <name evidence="1" type="ORF">DV707_17515</name>
    <name evidence="2" type="ORF">SAMN04488133_3413</name>
</gene>
<geneLocation type="plasmid" evidence="1">
    <name>unnamed3</name>
</geneLocation>
<evidence type="ECO:0000313" key="4">
    <source>
        <dbReference type="Proteomes" id="UP000296733"/>
    </source>
</evidence>
<dbReference type="Proteomes" id="UP000296733">
    <property type="component" value="Plasmid unnamed3"/>
</dbReference>
<keyword evidence="3" id="KW-1185">Reference proteome</keyword>
<organism evidence="2 3">
    <name type="scientific">Halobellus limi</name>
    <dbReference type="NCBI Taxonomy" id="699433"/>
    <lineage>
        <taxon>Archaea</taxon>
        <taxon>Methanobacteriati</taxon>
        <taxon>Methanobacteriota</taxon>
        <taxon>Stenosarchaea group</taxon>
        <taxon>Halobacteria</taxon>
        <taxon>Halobacteriales</taxon>
        <taxon>Haloferacaceae</taxon>
        <taxon>Halobellus</taxon>
    </lineage>
</organism>
<dbReference type="KEGG" id="hlm:DV707_17515"/>
<evidence type="ECO:0000313" key="1">
    <source>
        <dbReference type="EMBL" id="QCC49535.1"/>
    </source>
</evidence>